<keyword evidence="7" id="KW-0325">Glycoprotein</keyword>
<evidence type="ECO:0000256" key="8">
    <source>
        <dbReference type="PROSITE-ProRule" id="PRU00196"/>
    </source>
</evidence>
<protein>
    <recommendedName>
        <fullName evidence="15">WSC domain-containing protein</fullName>
    </recommendedName>
</protein>
<evidence type="ECO:0000256" key="3">
    <source>
        <dbReference type="ARBA" id="ARBA00022729"/>
    </source>
</evidence>
<evidence type="ECO:0000256" key="7">
    <source>
        <dbReference type="ARBA" id="ARBA00023180"/>
    </source>
</evidence>
<comment type="subcellular location">
    <subcellularLocation>
        <location evidence="1">Membrane</location>
        <topology evidence="1">Single-pass membrane protein</topology>
    </subcellularLocation>
</comment>
<dbReference type="GO" id="GO:0005886">
    <property type="term" value="C:plasma membrane"/>
    <property type="evidence" value="ECO:0000318"/>
    <property type="project" value="GO_Central"/>
</dbReference>
<feature type="disulfide bond" evidence="8">
    <location>
        <begin position="114"/>
        <end position="124"/>
    </location>
</feature>
<dbReference type="InParanoid" id="A0A7M7GIL9"/>
<name>A0A7M7GIL9_STRPU</name>
<dbReference type="Pfam" id="PF00530">
    <property type="entry name" value="SRCR"/>
    <property type="match status" value="1"/>
</dbReference>
<evidence type="ECO:0008006" key="15">
    <source>
        <dbReference type="Google" id="ProtNLM"/>
    </source>
</evidence>
<evidence type="ECO:0000256" key="5">
    <source>
        <dbReference type="ARBA" id="ARBA00023136"/>
    </source>
</evidence>
<dbReference type="OrthoDB" id="6108310at2759"/>
<dbReference type="GO" id="GO:0004888">
    <property type="term" value="F:transmembrane signaling receptor activity"/>
    <property type="evidence" value="ECO:0000318"/>
    <property type="project" value="GO_Central"/>
</dbReference>
<dbReference type="PROSITE" id="PS51212">
    <property type="entry name" value="WSC"/>
    <property type="match status" value="1"/>
</dbReference>
<dbReference type="Gene3D" id="3.10.250.10">
    <property type="entry name" value="SRCR-like domain"/>
    <property type="match status" value="1"/>
</dbReference>
<dbReference type="SUPFAM" id="SSF56487">
    <property type="entry name" value="SRCR-like"/>
    <property type="match status" value="1"/>
</dbReference>
<feature type="region of interest" description="Disordered" evidence="9">
    <location>
        <begin position="864"/>
        <end position="884"/>
    </location>
</feature>
<dbReference type="RefSeq" id="XP_003726410.2">
    <property type="nucleotide sequence ID" value="XM_003726362.3"/>
</dbReference>
<evidence type="ECO:0000256" key="4">
    <source>
        <dbReference type="ARBA" id="ARBA00022989"/>
    </source>
</evidence>
<dbReference type="SMART" id="SM00321">
    <property type="entry name" value="WSC"/>
    <property type="match status" value="1"/>
</dbReference>
<feature type="transmembrane region" description="Helical" evidence="10">
    <location>
        <begin position="323"/>
        <end position="348"/>
    </location>
</feature>
<dbReference type="PANTHER" id="PTHR24269:SF16">
    <property type="entry name" value="PROTEIN SLG1"/>
    <property type="match status" value="1"/>
</dbReference>
<evidence type="ECO:0000259" key="12">
    <source>
        <dbReference type="PROSITE" id="PS51212"/>
    </source>
</evidence>
<evidence type="ECO:0000313" key="14">
    <source>
        <dbReference type="Proteomes" id="UP000007110"/>
    </source>
</evidence>
<comment type="caution">
    <text evidence="8">Lacks conserved residue(s) required for the propagation of feature annotation.</text>
</comment>
<evidence type="ECO:0000256" key="2">
    <source>
        <dbReference type="ARBA" id="ARBA00022692"/>
    </source>
</evidence>
<keyword evidence="5 10" id="KW-0472">Membrane</keyword>
<dbReference type="InterPro" id="IPR051836">
    <property type="entry name" value="Kremen_rcpt"/>
</dbReference>
<feature type="region of interest" description="Disordered" evidence="9">
    <location>
        <begin position="762"/>
        <end position="797"/>
    </location>
</feature>
<dbReference type="Proteomes" id="UP000007110">
    <property type="component" value="Unassembled WGS sequence"/>
</dbReference>
<keyword evidence="6 8" id="KW-1015">Disulfide bond</keyword>
<dbReference type="SMART" id="SM00202">
    <property type="entry name" value="SR"/>
    <property type="match status" value="1"/>
</dbReference>
<keyword evidence="2 10" id="KW-0812">Transmembrane</keyword>
<dbReference type="GeneID" id="100889305"/>
<feature type="compositionally biased region" description="Low complexity" evidence="9">
    <location>
        <begin position="763"/>
        <end position="774"/>
    </location>
</feature>
<evidence type="ECO:0000256" key="9">
    <source>
        <dbReference type="SAM" id="MobiDB-lite"/>
    </source>
</evidence>
<evidence type="ECO:0000256" key="6">
    <source>
        <dbReference type="ARBA" id="ARBA00023157"/>
    </source>
</evidence>
<evidence type="ECO:0000256" key="10">
    <source>
        <dbReference type="SAM" id="Phobius"/>
    </source>
</evidence>
<dbReference type="InterPro" id="IPR002889">
    <property type="entry name" value="WSC_carb-bd"/>
</dbReference>
<dbReference type="GO" id="GO:0007165">
    <property type="term" value="P:signal transduction"/>
    <property type="evidence" value="ECO:0000318"/>
    <property type="project" value="GO_Central"/>
</dbReference>
<dbReference type="InterPro" id="IPR001190">
    <property type="entry name" value="SRCR"/>
</dbReference>
<feature type="compositionally biased region" description="Polar residues" evidence="9">
    <location>
        <begin position="775"/>
        <end position="797"/>
    </location>
</feature>
<reference evidence="14" key="1">
    <citation type="submission" date="2015-02" db="EMBL/GenBank/DDBJ databases">
        <title>Genome sequencing for Strongylocentrotus purpuratus.</title>
        <authorList>
            <person name="Murali S."/>
            <person name="Liu Y."/>
            <person name="Vee V."/>
            <person name="English A."/>
            <person name="Wang M."/>
            <person name="Skinner E."/>
            <person name="Han Y."/>
            <person name="Muzny D.M."/>
            <person name="Worley K.C."/>
            <person name="Gibbs R.A."/>
        </authorList>
    </citation>
    <scope>NUCLEOTIDE SEQUENCE</scope>
</reference>
<dbReference type="PROSITE" id="PS50287">
    <property type="entry name" value="SRCR_2"/>
    <property type="match status" value="1"/>
</dbReference>
<proteinExistence type="predicted"/>
<organism evidence="13 14">
    <name type="scientific">Strongylocentrotus purpuratus</name>
    <name type="common">Purple sea urchin</name>
    <dbReference type="NCBI Taxonomy" id="7668"/>
    <lineage>
        <taxon>Eukaryota</taxon>
        <taxon>Metazoa</taxon>
        <taxon>Echinodermata</taxon>
        <taxon>Eleutherozoa</taxon>
        <taxon>Echinozoa</taxon>
        <taxon>Echinoidea</taxon>
        <taxon>Euechinoidea</taxon>
        <taxon>Echinacea</taxon>
        <taxon>Camarodonta</taxon>
        <taxon>Echinidea</taxon>
        <taxon>Strongylocentrotidae</taxon>
        <taxon>Strongylocentrotus</taxon>
    </lineage>
</organism>
<reference evidence="13" key="2">
    <citation type="submission" date="2021-01" db="UniProtKB">
        <authorList>
            <consortium name="EnsemblMetazoa"/>
        </authorList>
    </citation>
    <scope>IDENTIFICATION</scope>
</reference>
<evidence type="ECO:0000313" key="13">
    <source>
        <dbReference type="EnsemblMetazoa" id="XP_003726410"/>
    </source>
</evidence>
<dbReference type="PRINTS" id="PR00258">
    <property type="entry name" value="SPERACTRCPTR"/>
</dbReference>
<accession>A0A7M7GIL9</accession>
<keyword evidence="4 10" id="KW-1133">Transmembrane helix</keyword>
<dbReference type="Pfam" id="PF01822">
    <property type="entry name" value="WSC"/>
    <property type="match status" value="1"/>
</dbReference>
<sequence>MTVCKRTSNRWTTMSKSIWRVIIVHLIVLWNVGRSQHLSEVRLSNGTSQYSGIVEILDGARSTWLTVCHTPSWSIIDVQVICRQLGQVGASRAFTVEMVNPDRPVAYYDQQFSCTGTETEVNDCPRIPIDTSTLEACQPAWASCYDEHYLGCYGDNRYDRVLTAATYPMTGLMSPQICMDYCMELGHLYAGVEYASECYCGSADADYARQQRYADKHCQVTCVGNPTESCGGVQKIAVFRTILQPTSAPTTTVATTIATSSPITTSVATPEATKAASTRGPRTFKISTTERGAPPTMTIGQDQPSTTMVVIQLTGQKISTSTIAGLAAGGGLLFLVCSAVLLFVSLLYRRRRKKASIMEDPSPYALSSSVEIVMDTTYLDPMNSIGDSAVYSGLSHVSESEFESTFGGGGGGGGERSDFSTYLGLTFKEMQRRNEDEYASLNAGLKKEGSFATIATTKSGDIGDASEEATYSDASGFETSNESGGNAVPMASRVVGQPVEGVLGQELYDEPHKSGIYISGTGLCPFKHGFEFDAGVYSPVHQASYCEIGGGATEIQDKKLEQSSTLAKTREKRGKIRSPVSREYASVFPHLSQMEFHENQLDTGTDECQNGGRLESGDYATVSDLDFKSRTSCLPSDIPGDKQNQFRTLPAIARISQEPQLRAGNSRNGDYDSVYFEGRTQSKTLPDSRRRPRIESVPFPSVLYADYATIGNESDMQFKYDFANDDTFETEDVVNNMDHSYSYVDHKKLLIAKSKKCSAKDLSLSSEGSASSPSYVNVNGTEKSSKTTPRISVSSILSQMSPRGQLRKYSSLDEECNDKKALDTIKPVDIKNRKPSSTMPRGLRPSEVEYAVVDKASRNSEPALVAQKLSSSDDYDILQHSTLD</sequence>
<dbReference type="AlphaFoldDB" id="A0A7M7GIL9"/>
<dbReference type="OMA" id="DYCMELG"/>
<keyword evidence="3" id="KW-0732">Signal</keyword>
<dbReference type="InterPro" id="IPR036772">
    <property type="entry name" value="SRCR-like_dom_sf"/>
</dbReference>
<evidence type="ECO:0000259" key="11">
    <source>
        <dbReference type="PROSITE" id="PS50287"/>
    </source>
</evidence>
<dbReference type="PANTHER" id="PTHR24269">
    <property type="entry name" value="KREMEN PROTEIN"/>
    <property type="match status" value="1"/>
</dbReference>
<dbReference type="EnsemblMetazoa" id="XM_003726362">
    <property type="protein sequence ID" value="XP_003726410"/>
    <property type="gene ID" value="LOC100889305"/>
</dbReference>
<dbReference type="KEGG" id="spu:100889305"/>
<evidence type="ECO:0000256" key="1">
    <source>
        <dbReference type="ARBA" id="ARBA00004167"/>
    </source>
</evidence>
<keyword evidence="14" id="KW-1185">Reference proteome</keyword>
<feature type="domain" description="WSC" evidence="12">
    <location>
        <begin position="146"/>
        <end position="242"/>
    </location>
</feature>
<feature type="domain" description="SRCR" evidence="11">
    <location>
        <begin position="41"/>
        <end position="145"/>
    </location>
</feature>